<dbReference type="EMBL" id="CP041730">
    <property type="protein sequence ID" value="QDQ25930.1"/>
    <property type="molecule type" value="Genomic_DNA"/>
</dbReference>
<feature type="active site" evidence="7">
    <location>
        <position position="128"/>
    </location>
</feature>
<comment type="catalytic activity">
    <reaction evidence="1 7">
        <text>(8S)-3',8-cyclo-7,8-dihydroguanosine 5'-triphosphate = cyclic pyranopterin phosphate + diphosphate</text>
        <dbReference type="Rhea" id="RHEA:49580"/>
        <dbReference type="ChEBI" id="CHEBI:33019"/>
        <dbReference type="ChEBI" id="CHEBI:59648"/>
        <dbReference type="ChEBI" id="CHEBI:131766"/>
        <dbReference type="EC" id="4.6.1.17"/>
    </reaction>
</comment>
<feature type="binding site" evidence="7">
    <location>
        <begin position="113"/>
        <end position="114"/>
    </location>
    <ligand>
        <name>substrate</name>
    </ligand>
</feature>
<protein>
    <recommendedName>
        <fullName evidence="3 7">Cyclic pyranopterin monophosphate synthase</fullName>
        <ecNumber evidence="3 7">4.6.1.17</ecNumber>
    </recommendedName>
    <alternativeName>
        <fullName evidence="7">Molybdenum cofactor biosynthesis protein C</fullName>
    </alternativeName>
</protein>
<evidence type="ECO:0000256" key="3">
    <source>
        <dbReference type="ARBA" id="ARBA00012575"/>
    </source>
</evidence>
<dbReference type="OrthoDB" id="9794429at2"/>
<dbReference type="KEGG" id="cari:FNU76_05935"/>
<evidence type="ECO:0000259" key="8">
    <source>
        <dbReference type="Pfam" id="PF01967"/>
    </source>
</evidence>
<sequence length="160" mass="16806">MQPLSHFDAAGQAHMVDIAAKPETRRIAIAGGRIRMQASTFALLQAGGADKGDVLGVARLAGIMAAKRTGELIPLCHPIPLTHVALAFDLQADDATVACTATAETVGRTGVEMEAMSAVTVALLTIYDMLKAVDRGMEIEAVRLLEKHGGKTGSWQRSTA</sequence>
<dbReference type="InterPro" id="IPR002820">
    <property type="entry name" value="Mopterin_CF_biosynth-C_dom"/>
</dbReference>
<proteinExistence type="inferred from homology"/>
<evidence type="ECO:0000256" key="5">
    <source>
        <dbReference type="ARBA" id="ARBA00023239"/>
    </source>
</evidence>
<dbReference type="Proteomes" id="UP000317550">
    <property type="component" value="Chromosome"/>
</dbReference>
<evidence type="ECO:0000313" key="9">
    <source>
        <dbReference type="EMBL" id="QDQ25930.1"/>
    </source>
</evidence>
<comment type="pathway">
    <text evidence="2 7">Cofactor biosynthesis; molybdopterin biosynthesis.</text>
</comment>
<keyword evidence="4 7" id="KW-0501">Molybdenum cofactor biosynthesis</keyword>
<dbReference type="HAMAP" id="MF_01224_B">
    <property type="entry name" value="MoaC_B"/>
    <property type="match status" value="1"/>
</dbReference>
<dbReference type="PANTHER" id="PTHR22960">
    <property type="entry name" value="MOLYBDOPTERIN COFACTOR SYNTHESIS PROTEIN A"/>
    <property type="match status" value="1"/>
</dbReference>
<evidence type="ECO:0000256" key="7">
    <source>
        <dbReference type="HAMAP-Rule" id="MF_01224"/>
    </source>
</evidence>
<comment type="function">
    <text evidence="6 7">Catalyzes the conversion of (8S)-3',8-cyclo-7,8-dihydroguanosine 5'-triphosphate to cyclic pyranopterin monophosphate (cPMP).</text>
</comment>
<dbReference type="Pfam" id="PF01967">
    <property type="entry name" value="MoaC"/>
    <property type="match status" value="1"/>
</dbReference>
<evidence type="ECO:0000256" key="2">
    <source>
        <dbReference type="ARBA" id="ARBA00005046"/>
    </source>
</evidence>
<dbReference type="GO" id="GO:0006777">
    <property type="term" value="P:Mo-molybdopterin cofactor biosynthetic process"/>
    <property type="evidence" value="ECO:0007669"/>
    <property type="project" value="UniProtKB-UniRule"/>
</dbReference>
<reference evidence="10" key="1">
    <citation type="submission" date="2019-07" db="EMBL/GenBank/DDBJ databases">
        <title>Chitinimonas sp. nov., isolated from Ny-Alesund, arctica soil.</title>
        <authorList>
            <person name="Xu Q."/>
            <person name="Peng F."/>
        </authorList>
    </citation>
    <scope>NUCLEOTIDE SEQUENCE [LARGE SCALE GENOMIC DNA]</scope>
    <source>
        <strain evidence="10">R3-44</strain>
    </source>
</reference>
<dbReference type="Gene3D" id="3.30.70.640">
    <property type="entry name" value="Molybdopterin cofactor biosynthesis C (MoaC) domain"/>
    <property type="match status" value="1"/>
</dbReference>
<dbReference type="GO" id="GO:0061799">
    <property type="term" value="F:cyclic pyranopterin monophosphate synthase activity"/>
    <property type="evidence" value="ECO:0007669"/>
    <property type="project" value="UniProtKB-UniRule"/>
</dbReference>
<evidence type="ECO:0000256" key="6">
    <source>
        <dbReference type="ARBA" id="ARBA00055087"/>
    </source>
</evidence>
<comment type="subunit">
    <text evidence="7">Homohexamer; trimer of dimers.</text>
</comment>
<keyword evidence="5 7" id="KW-0456">Lyase</keyword>
<feature type="binding site" evidence="7">
    <location>
        <begin position="75"/>
        <end position="77"/>
    </location>
    <ligand>
        <name>substrate</name>
    </ligand>
</feature>
<feature type="domain" description="Molybdopterin cofactor biosynthesis C (MoaC)" evidence="8">
    <location>
        <begin position="15"/>
        <end position="150"/>
    </location>
</feature>
<keyword evidence="10" id="KW-1185">Reference proteome</keyword>
<accession>A0A516SCQ7</accession>
<dbReference type="UniPathway" id="UPA00344"/>
<dbReference type="InterPro" id="IPR023045">
    <property type="entry name" value="MoaC"/>
</dbReference>
<evidence type="ECO:0000256" key="1">
    <source>
        <dbReference type="ARBA" id="ARBA00001637"/>
    </source>
</evidence>
<dbReference type="NCBIfam" id="TIGR00581">
    <property type="entry name" value="moaC"/>
    <property type="match status" value="1"/>
</dbReference>
<dbReference type="InterPro" id="IPR047594">
    <property type="entry name" value="MoaC_bact/euk"/>
</dbReference>
<dbReference type="SUPFAM" id="SSF55040">
    <property type="entry name" value="Molybdenum cofactor biosynthesis protein C, MoaC"/>
    <property type="match status" value="1"/>
</dbReference>
<gene>
    <name evidence="7 9" type="primary">moaC</name>
    <name evidence="9" type="ORF">FNU76_05935</name>
</gene>
<dbReference type="InterPro" id="IPR050105">
    <property type="entry name" value="MoCo_biosynth_MoaA/MoaC"/>
</dbReference>
<dbReference type="CDD" id="cd01420">
    <property type="entry name" value="MoaC_PE"/>
    <property type="match status" value="1"/>
</dbReference>
<dbReference type="EC" id="4.6.1.17" evidence="3 7"/>
<evidence type="ECO:0000313" key="10">
    <source>
        <dbReference type="Proteomes" id="UP000317550"/>
    </source>
</evidence>
<dbReference type="InterPro" id="IPR036522">
    <property type="entry name" value="MoaC_sf"/>
</dbReference>
<dbReference type="RefSeq" id="WP_143856853.1">
    <property type="nucleotide sequence ID" value="NZ_CP041730.1"/>
</dbReference>
<evidence type="ECO:0000256" key="4">
    <source>
        <dbReference type="ARBA" id="ARBA00023150"/>
    </source>
</evidence>
<dbReference type="AlphaFoldDB" id="A0A516SCQ7"/>
<organism evidence="9 10">
    <name type="scientific">Chitinimonas arctica</name>
    <dbReference type="NCBI Taxonomy" id="2594795"/>
    <lineage>
        <taxon>Bacteria</taxon>
        <taxon>Pseudomonadati</taxon>
        <taxon>Pseudomonadota</taxon>
        <taxon>Betaproteobacteria</taxon>
        <taxon>Neisseriales</taxon>
        <taxon>Chitinibacteraceae</taxon>
        <taxon>Chitinimonas</taxon>
    </lineage>
</organism>
<name>A0A516SCQ7_9NEIS</name>
<comment type="similarity">
    <text evidence="7">Belongs to the MoaC family.</text>
</comment>
<dbReference type="NCBIfam" id="NF006870">
    <property type="entry name" value="PRK09364.1"/>
    <property type="match status" value="1"/>
</dbReference>
<dbReference type="PANTHER" id="PTHR22960:SF29">
    <property type="entry name" value="CYCLIC PYRANOPTERIN MONOPHOSPHATE SYNTHASE"/>
    <property type="match status" value="1"/>
</dbReference>